<gene>
    <name evidence="1" type="ORF">EZS28_052346</name>
</gene>
<protein>
    <submittedName>
        <fullName evidence="1">Uncharacterized protein</fullName>
    </submittedName>
</protein>
<accession>A0A5J4SAB4</accession>
<sequence>MQKIKEEIVSSQLLRENWARYKSFLEEQSVGFGELDEKKMSEMEELSCKYVDATLKAVDKRFKDDDIMSNFK</sequence>
<proteinExistence type="predicted"/>
<organism evidence="1 2">
    <name type="scientific">Streblomastix strix</name>
    <dbReference type="NCBI Taxonomy" id="222440"/>
    <lineage>
        <taxon>Eukaryota</taxon>
        <taxon>Metamonada</taxon>
        <taxon>Preaxostyla</taxon>
        <taxon>Oxymonadida</taxon>
        <taxon>Streblomastigidae</taxon>
        <taxon>Streblomastix</taxon>
    </lineage>
</organism>
<name>A0A5J4SAB4_9EUKA</name>
<evidence type="ECO:0000313" key="1">
    <source>
        <dbReference type="EMBL" id="KAA6342997.1"/>
    </source>
</evidence>
<dbReference type="Proteomes" id="UP000324800">
    <property type="component" value="Unassembled WGS sequence"/>
</dbReference>
<comment type="caution">
    <text evidence="1">The sequence shown here is derived from an EMBL/GenBank/DDBJ whole genome shotgun (WGS) entry which is preliminary data.</text>
</comment>
<dbReference type="AlphaFoldDB" id="A0A5J4SAB4"/>
<evidence type="ECO:0000313" key="2">
    <source>
        <dbReference type="Proteomes" id="UP000324800"/>
    </source>
</evidence>
<feature type="non-terminal residue" evidence="1">
    <location>
        <position position="72"/>
    </location>
</feature>
<reference evidence="1 2" key="1">
    <citation type="submission" date="2019-03" db="EMBL/GenBank/DDBJ databases">
        <title>Single cell metagenomics reveals metabolic interactions within the superorganism composed of flagellate Streblomastix strix and complex community of Bacteroidetes bacteria on its surface.</title>
        <authorList>
            <person name="Treitli S.C."/>
            <person name="Kolisko M."/>
            <person name="Husnik F."/>
            <person name="Keeling P."/>
            <person name="Hampl V."/>
        </authorList>
    </citation>
    <scope>NUCLEOTIDE SEQUENCE [LARGE SCALE GENOMIC DNA]</scope>
    <source>
        <strain evidence="1">ST1C</strain>
    </source>
</reference>
<dbReference type="EMBL" id="SNRW01040567">
    <property type="protein sequence ID" value="KAA6342997.1"/>
    <property type="molecule type" value="Genomic_DNA"/>
</dbReference>